<evidence type="ECO:0000313" key="3">
    <source>
        <dbReference type="Proteomes" id="UP000276133"/>
    </source>
</evidence>
<comment type="caution">
    <text evidence="2">The sequence shown here is derived from an EMBL/GenBank/DDBJ whole genome shotgun (WGS) entry which is preliminary data.</text>
</comment>
<sequence length="268" mass="29681">MKKFLVYSGYGTSEHCLKELVAFLEQKCCPYELVTAREIRSNWLDNNPRAILCFGGGFDLGFLSSLDQEGCSNIKKFVKLGGTYLGICAGAYFACKQIEFDLDGPLEVKGQRLGFFDGTAKGPVNRKFAYNCEDHSMAARLRSSNGEQVYGYLNGGPYFEPSSSSFHTLLTYCDQKNGQDMLKCDGKVAVLETRFGMGKCVLSGVHFEFGAESLDLGNQNLNRARWTANDVPIIFLSFKTLIALERLHLTHQAPKAPSSLKSVLCNKV</sequence>
<dbReference type="Pfam" id="PF09825">
    <property type="entry name" value="BPL_N"/>
    <property type="match status" value="1"/>
</dbReference>
<protein>
    <submittedName>
        <fullName evidence="2">Biotin--ligase-like</fullName>
        <ecNumber evidence="2">6.3.4.15</ecNumber>
    </submittedName>
</protein>
<evidence type="ECO:0000259" key="1">
    <source>
        <dbReference type="Pfam" id="PF09825"/>
    </source>
</evidence>
<organism evidence="2 3">
    <name type="scientific">Brachionus plicatilis</name>
    <name type="common">Marine rotifer</name>
    <name type="synonym">Brachionus muelleri</name>
    <dbReference type="NCBI Taxonomy" id="10195"/>
    <lineage>
        <taxon>Eukaryota</taxon>
        <taxon>Metazoa</taxon>
        <taxon>Spiralia</taxon>
        <taxon>Gnathifera</taxon>
        <taxon>Rotifera</taxon>
        <taxon>Eurotatoria</taxon>
        <taxon>Monogononta</taxon>
        <taxon>Pseudotrocha</taxon>
        <taxon>Ploima</taxon>
        <taxon>Brachionidae</taxon>
        <taxon>Brachionus</taxon>
    </lineage>
</organism>
<accession>A0A3M7QKX6</accession>
<dbReference type="EMBL" id="REGN01005902">
    <property type="protein sequence ID" value="RNA11635.1"/>
    <property type="molecule type" value="Genomic_DNA"/>
</dbReference>
<gene>
    <name evidence="2" type="ORF">BpHYR1_015190</name>
</gene>
<dbReference type="InterPro" id="IPR019197">
    <property type="entry name" value="Biotin-prot_ligase_N"/>
</dbReference>
<dbReference type="SUPFAM" id="SSF52317">
    <property type="entry name" value="Class I glutamine amidotransferase-like"/>
    <property type="match status" value="2"/>
</dbReference>
<dbReference type="PIRSF" id="PIRSF016642">
    <property type="entry name" value="UCP016642"/>
    <property type="match status" value="1"/>
</dbReference>
<keyword evidence="2" id="KW-0436">Ligase</keyword>
<evidence type="ECO:0000313" key="2">
    <source>
        <dbReference type="EMBL" id="RNA11635.1"/>
    </source>
</evidence>
<feature type="domain" description="Biotin-protein ligase N-terminal" evidence="1">
    <location>
        <begin position="4"/>
        <end position="218"/>
    </location>
</feature>
<dbReference type="InterPro" id="IPR015834">
    <property type="entry name" value="UCP016642"/>
</dbReference>
<proteinExistence type="predicted"/>
<dbReference type="Gene3D" id="3.40.50.880">
    <property type="match status" value="1"/>
</dbReference>
<dbReference type="EC" id="6.3.4.15" evidence="2"/>
<reference evidence="2 3" key="1">
    <citation type="journal article" date="2018" name="Sci. Rep.">
        <title>Genomic signatures of local adaptation to the degree of environmental predictability in rotifers.</title>
        <authorList>
            <person name="Franch-Gras L."/>
            <person name="Hahn C."/>
            <person name="Garcia-Roger E.M."/>
            <person name="Carmona M.J."/>
            <person name="Serra M."/>
            <person name="Gomez A."/>
        </authorList>
    </citation>
    <scope>NUCLEOTIDE SEQUENCE [LARGE SCALE GENOMIC DNA]</scope>
    <source>
        <strain evidence="2">HYR1</strain>
    </source>
</reference>
<dbReference type="STRING" id="10195.A0A3M7QKX6"/>
<dbReference type="OrthoDB" id="10250105at2759"/>
<dbReference type="GO" id="GO:0004077">
    <property type="term" value="F:biotin--[biotin carboxyl-carrier protein] ligase activity"/>
    <property type="evidence" value="ECO:0007669"/>
    <property type="project" value="UniProtKB-EC"/>
</dbReference>
<dbReference type="Proteomes" id="UP000276133">
    <property type="component" value="Unassembled WGS sequence"/>
</dbReference>
<keyword evidence="3" id="KW-1185">Reference proteome</keyword>
<name>A0A3M7QKX6_BRAPC</name>
<dbReference type="InterPro" id="IPR029062">
    <property type="entry name" value="Class_I_gatase-like"/>
</dbReference>
<dbReference type="AlphaFoldDB" id="A0A3M7QKX6"/>